<keyword evidence="1" id="KW-1133">Transmembrane helix</keyword>
<protein>
    <submittedName>
        <fullName evidence="2">Uncharacterized protein</fullName>
    </submittedName>
</protein>
<feature type="transmembrane region" description="Helical" evidence="1">
    <location>
        <begin position="20"/>
        <end position="37"/>
    </location>
</feature>
<evidence type="ECO:0000313" key="3">
    <source>
        <dbReference type="Proteomes" id="UP000002881"/>
    </source>
</evidence>
<dbReference type="GeneID" id="87107082"/>
<organism evidence="2 3">
    <name type="scientific">Mesotoga prima MesG1.Ag.4.2</name>
    <dbReference type="NCBI Taxonomy" id="660470"/>
    <lineage>
        <taxon>Bacteria</taxon>
        <taxon>Thermotogati</taxon>
        <taxon>Thermotogota</taxon>
        <taxon>Thermotogae</taxon>
        <taxon>Kosmotogales</taxon>
        <taxon>Kosmotogaceae</taxon>
        <taxon>Mesotoga</taxon>
    </lineage>
</organism>
<keyword evidence="3" id="KW-1185">Reference proteome</keyword>
<dbReference type="KEGG" id="mpg:Theba_1275"/>
<dbReference type="RefSeq" id="WP_014730941.1">
    <property type="nucleotide sequence ID" value="NC_017934.1"/>
</dbReference>
<evidence type="ECO:0000313" key="2">
    <source>
        <dbReference type="EMBL" id="AFK06963.1"/>
    </source>
</evidence>
<name>I2F4W0_9BACT</name>
<dbReference type="AlphaFoldDB" id="I2F4W0"/>
<reference evidence="2 3" key="1">
    <citation type="journal article" date="2012" name="Genome Biol. Evol.">
        <title>Genome Sequence of the Mesophilic Thermotogales Bacterium Mesotoga prima MesG1.Ag.4.2 Reveals the Largest Thermotogales Genome To Date.</title>
        <authorList>
            <person name="Zhaxybayeva O."/>
            <person name="Swithers K.S."/>
            <person name="Foght J."/>
            <person name="Green A.G."/>
            <person name="Bruce D."/>
            <person name="Detter C."/>
            <person name="Han S."/>
            <person name="Teshima H."/>
            <person name="Han J."/>
            <person name="Woyke T."/>
            <person name="Pitluck S."/>
            <person name="Nolan M."/>
            <person name="Ivanova N."/>
            <person name="Pati A."/>
            <person name="Land M.L."/>
            <person name="Dlutek M."/>
            <person name="Doolittle W.F."/>
            <person name="Noll K.M."/>
            <person name="Nesbo C.L."/>
        </authorList>
    </citation>
    <scope>NUCLEOTIDE SEQUENCE [LARGE SCALE GENOMIC DNA]</scope>
    <source>
        <strain evidence="3">mesG1.Ag.4.2</strain>
    </source>
</reference>
<dbReference type="STRING" id="660470.Theba_1275"/>
<accession>I2F4W0</accession>
<feature type="transmembrane region" description="Helical" evidence="1">
    <location>
        <begin position="44"/>
        <end position="61"/>
    </location>
</feature>
<sequence length="236" mass="26823" precursor="true">MTGILLLLVGSATRFLLSPLWFFLACTPFYIAFTVLRKRFDYRVLVLAPFVPIVAEIIAIFSGNFRAGFLFGDVICIITVLLGMGDERPKEKMTRELGLSGPINRRRVSSVFYTFGRVAQIEKVNMSQSYSIVHENAFHFTVDVPGTGRVKMTVPLEEIEEVSVHMSMSPGELYLPSLRDMFLPAKKIKMIGKPKIKDYFLLVKTSEDTYSFYEEPSTVLRIQEEIEEAKKKISVT</sequence>
<dbReference type="HOGENOM" id="CLU_1174312_0_0_0"/>
<gene>
    <name evidence="2" type="ORF">Theba_1275</name>
</gene>
<feature type="transmembrane region" description="Helical" evidence="1">
    <location>
        <begin position="67"/>
        <end position="85"/>
    </location>
</feature>
<dbReference type="Proteomes" id="UP000002881">
    <property type="component" value="Chromosome"/>
</dbReference>
<keyword evidence="1" id="KW-0472">Membrane</keyword>
<dbReference type="EMBL" id="CP003532">
    <property type="protein sequence ID" value="AFK06963.1"/>
    <property type="molecule type" value="Genomic_DNA"/>
</dbReference>
<proteinExistence type="predicted"/>
<evidence type="ECO:0000256" key="1">
    <source>
        <dbReference type="SAM" id="Phobius"/>
    </source>
</evidence>
<dbReference type="eggNOG" id="ENOG5033J37">
    <property type="taxonomic scope" value="Bacteria"/>
</dbReference>
<keyword evidence="1" id="KW-0812">Transmembrane</keyword>